<accession>A0ABR0BKQ3</accession>
<dbReference type="EC" id="2.1.2.9" evidence="1"/>
<dbReference type="Pfam" id="PF00551">
    <property type="entry name" value="Formyl_trans_N"/>
    <property type="match status" value="1"/>
</dbReference>
<name>A0ABR0BKQ3_PURLI</name>
<organism evidence="4 5">
    <name type="scientific">Purpureocillium lilacinum</name>
    <name type="common">Paecilomyces lilacinus</name>
    <dbReference type="NCBI Taxonomy" id="33203"/>
    <lineage>
        <taxon>Eukaryota</taxon>
        <taxon>Fungi</taxon>
        <taxon>Dikarya</taxon>
        <taxon>Ascomycota</taxon>
        <taxon>Pezizomycotina</taxon>
        <taxon>Sordariomycetes</taxon>
        <taxon>Hypocreomycetidae</taxon>
        <taxon>Hypocreales</taxon>
        <taxon>Ophiocordycipitaceae</taxon>
        <taxon>Purpureocillium</taxon>
    </lineage>
</organism>
<dbReference type="InterPro" id="IPR041711">
    <property type="entry name" value="Met-tRNA-FMT_N"/>
</dbReference>
<feature type="compositionally biased region" description="Basic and acidic residues" evidence="2">
    <location>
        <begin position="218"/>
        <end position="241"/>
    </location>
</feature>
<dbReference type="Gene3D" id="3.40.50.12230">
    <property type="match status" value="1"/>
</dbReference>
<dbReference type="PANTHER" id="PTHR11138">
    <property type="entry name" value="METHIONYL-TRNA FORMYLTRANSFERASE"/>
    <property type="match status" value="1"/>
</dbReference>
<gene>
    <name evidence="4" type="ORF">Purlil1_11062</name>
</gene>
<feature type="domain" description="Formyl transferase N-terminal" evidence="3">
    <location>
        <begin position="500"/>
        <end position="680"/>
    </location>
</feature>
<dbReference type="PANTHER" id="PTHR11138:SF5">
    <property type="entry name" value="METHIONYL-TRNA FORMYLTRANSFERASE, MITOCHONDRIAL"/>
    <property type="match status" value="1"/>
</dbReference>
<dbReference type="SUPFAM" id="SSF53328">
    <property type="entry name" value="Formyltransferase"/>
    <property type="match status" value="1"/>
</dbReference>
<feature type="compositionally biased region" description="Low complexity" evidence="2">
    <location>
        <begin position="470"/>
        <end position="488"/>
    </location>
</feature>
<feature type="compositionally biased region" description="Basic and acidic residues" evidence="2">
    <location>
        <begin position="105"/>
        <end position="116"/>
    </location>
</feature>
<proteinExistence type="predicted"/>
<keyword evidence="5" id="KW-1185">Reference proteome</keyword>
<dbReference type="CDD" id="cd08646">
    <property type="entry name" value="FMT_core_Met-tRNA-FMT_N"/>
    <property type="match status" value="1"/>
</dbReference>
<feature type="region of interest" description="Disordered" evidence="2">
    <location>
        <begin position="464"/>
        <end position="496"/>
    </location>
</feature>
<feature type="region of interest" description="Disordered" evidence="2">
    <location>
        <begin position="1"/>
        <end position="268"/>
    </location>
</feature>
<evidence type="ECO:0000313" key="5">
    <source>
        <dbReference type="Proteomes" id="UP001287286"/>
    </source>
</evidence>
<evidence type="ECO:0000313" key="4">
    <source>
        <dbReference type="EMBL" id="KAK4082642.1"/>
    </source>
</evidence>
<dbReference type="InterPro" id="IPR002376">
    <property type="entry name" value="Formyl_transf_N"/>
</dbReference>
<evidence type="ECO:0000256" key="1">
    <source>
        <dbReference type="ARBA" id="ARBA00012261"/>
    </source>
</evidence>
<comment type="caution">
    <text evidence="4">The sequence shown here is derived from an EMBL/GenBank/DDBJ whole genome shotgun (WGS) entry which is preliminary data.</text>
</comment>
<dbReference type="InterPro" id="IPR036477">
    <property type="entry name" value="Formyl_transf_N_sf"/>
</dbReference>
<feature type="compositionally biased region" description="Low complexity" evidence="2">
    <location>
        <begin position="38"/>
        <end position="47"/>
    </location>
</feature>
<evidence type="ECO:0000256" key="2">
    <source>
        <dbReference type="SAM" id="MobiDB-lite"/>
    </source>
</evidence>
<feature type="region of interest" description="Disordered" evidence="2">
    <location>
        <begin position="337"/>
        <end position="358"/>
    </location>
</feature>
<feature type="compositionally biased region" description="Low complexity" evidence="2">
    <location>
        <begin position="152"/>
        <end position="164"/>
    </location>
</feature>
<dbReference type="EMBL" id="JAWRVI010000062">
    <property type="protein sequence ID" value="KAK4082642.1"/>
    <property type="molecule type" value="Genomic_DNA"/>
</dbReference>
<feature type="compositionally biased region" description="Polar residues" evidence="2">
    <location>
        <begin position="51"/>
        <end position="69"/>
    </location>
</feature>
<protein>
    <recommendedName>
        <fullName evidence="1">methionyl-tRNA formyltransferase</fullName>
        <ecNumber evidence="1">2.1.2.9</ecNumber>
    </recommendedName>
</protein>
<sequence length="864" mass="93615">MHPTPSTPAPRRFLWAKRNTQRGGGTQPQTQPPPPPLSQQQQHQRTPGAPSHSQFQSTPRFGSSSVLRSTQRKGLDIEDVVDVEDEEDEGAQDEDEVEGDSDAVIPKDEDDAHPWDSIEVESDGVVSASQDDVMAQANEEDPDAASMDAIIDVDSQQDGTTQDSQEGRQAKRRKLSLSPLPGSSPLTRHLEQGAAEPDPLYGSSRAGSEDMDLPDSADESRHSPSERTANRDRTRAVRDRVQQPVFRPAPRFKPLADTDDAVGEGLPAAFSPQRRGARYVPGGLAAELQGWLSEVKGWESHDVQGADSGGGSRGSRPSREFLVEEVRPGRRMYLVRARPRGSDGGGGGGEDPAQEATAPSRGIILAGDGKLTGLGRRAMVGVGSAVGVAGPVWDVDIRGETWTVACDWSNDNPDMTPHTIRPVLGLLHHAHHPHQLHHQHPLSRLAAAGSALLTLATTTTTHQLCEQPRRPFSSSSPCCREQQQQQQQQKRRASSSDPLRILFCGSDDFSVASLRALHAERARDPSLVSALDVMVLPPRRTGRGLKTLREVPCRAVAEELGLRVHQRATFRNWDLPEGTNLVVVVSFGLFVPSRILNSAKYGGLNVHPSFLPDLRGPAPIHHALLRGDSHIGITLQTLDDKQFDHGAILAQTPRPGIPVRPDAPLQEVIQDAAARGAELLVQGLRDGLHLPPHRTLEQQQAPPQGEPLAHAPKVTKADAQIDWDAWTSGQEFARRARVFGSVWTHAVNDAGHEKRILFLDVEPMGVGNAGGARGFSGGEEVMVEFAHDDGTGEDWATHLRRVVVDEDSGACAVSIGAGVGEGDGEGAEDAERREWLLVRRVKVDGKKEQKAATGLRSFLRRPPL</sequence>
<feature type="compositionally biased region" description="Low complexity" evidence="2">
    <location>
        <begin position="176"/>
        <end position="186"/>
    </location>
</feature>
<reference evidence="4 5" key="1">
    <citation type="journal article" date="2024" name="Microbiol. Resour. Announc.">
        <title>Genome annotations for the ascomycete fungi Trichoderma harzianum, Trichoderma aggressivum, and Purpureocillium lilacinum.</title>
        <authorList>
            <person name="Beijen E.P.W."/>
            <person name="Ohm R.A."/>
        </authorList>
    </citation>
    <scope>NUCLEOTIDE SEQUENCE [LARGE SCALE GENOMIC DNA]</scope>
    <source>
        <strain evidence="4 5">CBS 150709</strain>
    </source>
</reference>
<feature type="compositionally biased region" description="Acidic residues" evidence="2">
    <location>
        <begin position="77"/>
        <end position="101"/>
    </location>
</feature>
<dbReference type="Proteomes" id="UP001287286">
    <property type="component" value="Unassembled WGS sequence"/>
</dbReference>
<evidence type="ECO:0000259" key="3">
    <source>
        <dbReference type="Pfam" id="PF00551"/>
    </source>
</evidence>